<gene>
    <name evidence="1" type="ORF">CHA01nite_05290</name>
</gene>
<name>A0A511YHW6_9FLAO</name>
<dbReference type="OrthoDB" id="323290at2"/>
<keyword evidence="2" id="KW-1185">Reference proteome</keyword>
<evidence type="ECO:0000313" key="1">
    <source>
        <dbReference type="EMBL" id="GEN74789.1"/>
    </source>
</evidence>
<comment type="caution">
    <text evidence="1">The sequence shown here is derived from an EMBL/GenBank/DDBJ whole genome shotgun (WGS) entry which is preliminary data.</text>
</comment>
<dbReference type="EMBL" id="BJYJ01000001">
    <property type="protein sequence ID" value="GEN74789.1"/>
    <property type="molecule type" value="Genomic_DNA"/>
</dbReference>
<protein>
    <submittedName>
        <fullName evidence="1">Uncharacterized protein</fullName>
    </submittedName>
</protein>
<sequence>MVCFQPYALTSIFGIDGSELTNTYADLNFYLKNELAEKLSGTDSFLARTKLLSDFLLRRIADNKNRFPVFTLLLRL</sequence>
<dbReference type="AlphaFoldDB" id="A0A511YHW6"/>
<accession>A0A511YHW6</accession>
<proteinExistence type="predicted"/>
<dbReference type="Proteomes" id="UP000321863">
    <property type="component" value="Unassembled WGS sequence"/>
</dbReference>
<organism evidence="1 2">
    <name type="scientific">Chryseobacterium hagamense</name>
    <dbReference type="NCBI Taxonomy" id="395935"/>
    <lineage>
        <taxon>Bacteria</taxon>
        <taxon>Pseudomonadati</taxon>
        <taxon>Bacteroidota</taxon>
        <taxon>Flavobacteriia</taxon>
        <taxon>Flavobacteriales</taxon>
        <taxon>Weeksellaceae</taxon>
        <taxon>Chryseobacterium group</taxon>
        <taxon>Chryseobacterium</taxon>
    </lineage>
</organism>
<reference evidence="1 2" key="1">
    <citation type="submission" date="2019-07" db="EMBL/GenBank/DDBJ databases">
        <title>Whole genome shotgun sequence of Chryseobacterium hagamense NBRC 105253.</title>
        <authorList>
            <person name="Hosoyama A."/>
            <person name="Uohara A."/>
            <person name="Ohji S."/>
            <person name="Ichikawa N."/>
        </authorList>
    </citation>
    <scope>NUCLEOTIDE SEQUENCE [LARGE SCALE GENOMIC DNA]</scope>
    <source>
        <strain evidence="1 2">NBRC 105253</strain>
    </source>
</reference>
<evidence type="ECO:0000313" key="2">
    <source>
        <dbReference type="Proteomes" id="UP000321863"/>
    </source>
</evidence>